<evidence type="ECO:0000256" key="3">
    <source>
        <dbReference type="ARBA" id="ARBA00022723"/>
    </source>
</evidence>
<feature type="chain" id="PRO_5019715471" evidence="8">
    <location>
        <begin position="40"/>
        <end position="564"/>
    </location>
</feature>
<dbReference type="PANTHER" id="PTHR33938">
    <property type="entry name" value="FERULOYL ESTERASE B-RELATED"/>
    <property type="match status" value="1"/>
</dbReference>
<dbReference type="OrthoDB" id="8672133at2"/>
<feature type="signal peptide" evidence="8">
    <location>
        <begin position="1"/>
        <end position="39"/>
    </location>
</feature>
<dbReference type="GO" id="GO:0052689">
    <property type="term" value="F:carboxylic ester hydrolase activity"/>
    <property type="evidence" value="ECO:0007669"/>
    <property type="project" value="UniProtKB-KW"/>
</dbReference>
<dbReference type="Pfam" id="PF07519">
    <property type="entry name" value="Tannase"/>
    <property type="match status" value="1"/>
</dbReference>
<accession>A0A494XZM3</accession>
<evidence type="ECO:0000256" key="5">
    <source>
        <dbReference type="ARBA" id="ARBA00022801"/>
    </source>
</evidence>
<sequence>MTDTSNPGRRRARHRASTIAACRNAIVATLVGAAGTASAHAVQTSIAMTPAASHTIEDPAQACAALQQTAFADTTIASANILPAQSTLKDPDGKPVVTSVAVCRVVATVSTRPDEHIGIEVWLPADDWNGRLLGLGSGGFGGAILYSALAPATARGFVAVNTDTGHQGGAQGAIGQRLEWAVNPTQLRDWGHSAVHEMTVTAKAITRRFYGHAASHAYYSGCSTGGAEAMEEVEYYPDDYDGVHAGSPGMGYSHLMESFLWSAKLPAQQPEAKLTPAALGVLSHAVLQSCEGANAVNDGFLANPMQCRFDPATIQCKAGDDPSTCLSEAQVHEAERLYSPVVDSRTGKELYPGFVHGSENQWALIQGALVPNYAQPLVANVVFNDPNWDWTTFDFGADSDRLDAKLAPSSDAMQTDLSRFKAHGGKLIMTQGWSDSFNAQTLPIEYFNDVAQREGGIAKTQRFFRLVMIPGMSHCGGGTGPTTIGGNTPPVKLSPERDVVTALEAWVEHDQTPGTFIATKYVDDTPSAGVRFERPVCTYPADLDYDGHGDRRDASSYRCVVHHP</sequence>
<evidence type="ECO:0000256" key="1">
    <source>
        <dbReference type="ARBA" id="ARBA00006249"/>
    </source>
</evidence>
<dbReference type="PANTHER" id="PTHR33938:SF15">
    <property type="entry name" value="FERULOYL ESTERASE B-RELATED"/>
    <property type="match status" value="1"/>
</dbReference>
<dbReference type="InterPro" id="IPR011118">
    <property type="entry name" value="Tannase/feruloyl_esterase"/>
</dbReference>
<dbReference type="InterPro" id="IPR029058">
    <property type="entry name" value="AB_hydrolase_fold"/>
</dbReference>
<keyword evidence="6" id="KW-0106">Calcium</keyword>
<evidence type="ECO:0000313" key="9">
    <source>
        <dbReference type="EMBL" id="RKP55984.1"/>
    </source>
</evidence>
<name>A0A494XZM3_9BURK</name>
<evidence type="ECO:0000256" key="6">
    <source>
        <dbReference type="ARBA" id="ARBA00022837"/>
    </source>
</evidence>
<gene>
    <name evidence="9" type="ORF">D7S86_12415</name>
</gene>
<evidence type="ECO:0000313" key="10">
    <source>
        <dbReference type="Proteomes" id="UP000270342"/>
    </source>
</evidence>
<reference evidence="9 10" key="1">
    <citation type="submission" date="2018-10" db="EMBL/GenBank/DDBJ databases">
        <title>Robbsia sp. DHC34, isolated from soil.</title>
        <authorList>
            <person name="Gao Z.-H."/>
            <person name="Qiu L.-H."/>
        </authorList>
    </citation>
    <scope>NUCLEOTIDE SEQUENCE [LARGE SCALE GENOMIC DNA]</scope>
    <source>
        <strain evidence="9 10">DHC34</strain>
    </source>
</reference>
<evidence type="ECO:0000256" key="7">
    <source>
        <dbReference type="ARBA" id="ARBA00023157"/>
    </source>
</evidence>
<keyword evidence="7" id="KW-1015">Disulfide bond</keyword>
<dbReference type="AlphaFoldDB" id="A0A494XZM3"/>
<keyword evidence="4 8" id="KW-0732">Signal</keyword>
<dbReference type="RefSeq" id="WP_121086816.1">
    <property type="nucleotide sequence ID" value="NZ_RBZU01000004.1"/>
</dbReference>
<dbReference type="Proteomes" id="UP000270342">
    <property type="component" value="Unassembled WGS sequence"/>
</dbReference>
<proteinExistence type="inferred from homology"/>
<dbReference type="EMBL" id="RBZU01000004">
    <property type="protein sequence ID" value="RKP55984.1"/>
    <property type="molecule type" value="Genomic_DNA"/>
</dbReference>
<organism evidence="9 10">
    <name type="scientific">Pararobbsia silviterrae</name>
    <dbReference type="NCBI Taxonomy" id="1792498"/>
    <lineage>
        <taxon>Bacteria</taxon>
        <taxon>Pseudomonadati</taxon>
        <taxon>Pseudomonadota</taxon>
        <taxon>Betaproteobacteria</taxon>
        <taxon>Burkholderiales</taxon>
        <taxon>Burkholderiaceae</taxon>
        <taxon>Pararobbsia</taxon>
    </lineage>
</organism>
<protein>
    <submittedName>
        <fullName evidence="9">Tannase/feruloyl esterase family alpha/beta hydrolase</fullName>
    </submittedName>
</protein>
<keyword evidence="3" id="KW-0479">Metal-binding</keyword>
<evidence type="ECO:0000256" key="8">
    <source>
        <dbReference type="SAM" id="SignalP"/>
    </source>
</evidence>
<dbReference type="SUPFAM" id="SSF53474">
    <property type="entry name" value="alpha/beta-Hydrolases"/>
    <property type="match status" value="1"/>
</dbReference>
<comment type="similarity">
    <text evidence="1">Belongs to the tannase family.</text>
</comment>
<keyword evidence="10" id="KW-1185">Reference proteome</keyword>
<keyword evidence="5 9" id="KW-0378">Hydrolase</keyword>
<evidence type="ECO:0000256" key="4">
    <source>
        <dbReference type="ARBA" id="ARBA00022729"/>
    </source>
</evidence>
<keyword evidence="2" id="KW-0719">Serine esterase</keyword>
<dbReference type="GO" id="GO:0046872">
    <property type="term" value="F:metal ion binding"/>
    <property type="evidence" value="ECO:0007669"/>
    <property type="project" value="UniProtKB-KW"/>
</dbReference>
<evidence type="ECO:0000256" key="2">
    <source>
        <dbReference type="ARBA" id="ARBA00022487"/>
    </source>
</evidence>
<comment type="caution">
    <text evidence="9">The sequence shown here is derived from an EMBL/GenBank/DDBJ whole genome shotgun (WGS) entry which is preliminary data.</text>
</comment>